<keyword evidence="3" id="KW-1185">Reference proteome</keyword>
<dbReference type="RefSeq" id="WP_302724627.1">
    <property type="nucleotide sequence ID" value="NZ_JAULRU010000823.1"/>
</dbReference>
<sequence length="404" mass="45509">MMLSRYGFYGLVLLSLIVRPVLAAVEPIVEVIAPQTPVTVGRPSVIRVTVLVPTWFSKPVYFEPVESINLINLATSKSSYPTSRRVGADTWSGVVKEYTVIPMVEGEYDVTIPELTLHFADQNARPQVVKVSPQPATIVASVPVGAKSLQPYVIADDLTLKQSVQIPDQLQVGDNISRELQVTVKGSSAMFVPELLANPDWARSYLSNPQTQDRVSETDGGLIGSRREIQNIRLVAAGEFVLPAVQLQYYQPDTESIVTVSEPAIALVVAPAPLTPRQWAVRMAALCGLVLLVLVLLRVLWLYSKRIYRSEPWQYWLLLRSCKRPSRKALARLAQWYQVWQQRLTTSRFDQEYHELVVEFELSIYLRQDARENKKVRASKLRALRKSCKGALHRDELKLLPLNP</sequence>
<feature type="transmembrane region" description="Helical" evidence="1">
    <location>
        <begin position="279"/>
        <end position="301"/>
    </location>
</feature>
<name>A0ABU4RUU8_9GAMM</name>
<keyword evidence="1" id="KW-0472">Membrane</keyword>
<keyword evidence="1" id="KW-1133">Transmembrane helix</keyword>
<evidence type="ECO:0000313" key="3">
    <source>
        <dbReference type="Proteomes" id="UP001273505"/>
    </source>
</evidence>
<dbReference type="PANTHER" id="PTHR40940">
    <property type="entry name" value="PROTEIN BATD-RELATED"/>
    <property type="match status" value="1"/>
</dbReference>
<evidence type="ECO:0000313" key="2">
    <source>
        <dbReference type="EMBL" id="MDX6848654.1"/>
    </source>
</evidence>
<evidence type="ECO:0000256" key="1">
    <source>
        <dbReference type="SAM" id="Phobius"/>
    </source>
</evidence>
<dbReference type="InterPro" id="IPR025738">
    <property type="entry name" value="BatD"/>
</dbReference>
<dbReference type="Proteomes" id="UP001273505">
    <property type="component" value="Unassembled WGS sequence"/>
</dbReference>
<organism evidence="2 3">
    <name type="scientific">Gilvimarinus gilvus</name>
    <dbReference type="NCBI Taxonomy" id="3058038"/>
    <lineage>
        <taxon>Bacteria</taxon>
        <taxon>Pseudomonadati</taxon>
        <taxon>Pseudomonadota</taxon>
        <taxon>Gammaproteobacteria</taxon>
        <taxon>Cellvibrionales</taxon>
        <taxon>Cellvibrionaceae</taxon>
        <taxon>Gilvimarinus</taxon>
    </lineage>
</organism>
<evidence type="ECO:0008006" key="4">
    <source>
        <dbReference type="Google" id="ProtNLM"/>
    </source>
</evidence>
<keyword evidence="1" id="KW-0812">Transmembrane</keyword>
<dbReference type="PANTHER" id="PTHR40940:SF1">
    <property type="entry name" value="PROTEIN BATD"/>
    <property type="match status" value="1"/>
</dbReference>
<reference evidence="2 3" key="1">
    <citation type="submission" date="2023-11" db="EMBL/GenBank/DDBJ databases">
        <title>Gilvimarinus fulvus sp. nov., isolated from the surface of Kelp.</title>
        <authorList>
            <person name="Sun Y.Y."/>
            <person name="Gong Y."/>
            <person name="Du Z.J."/>
        </authorList>
    </citation>
    <scope>NUCLEOTIDE SEQUENCE [LARGE SCALE GENOMIC DNA]</scope>
    <source>
        <strain evidence="2 3">SDUM040013</strain>
    </source>
</reference>
<comment type="caution">
    <text evidence="2">The sequence shown here is derived from an EMBL/GenBank/DDBJ whole genome shotgun (WGS) entry which is preliminary data.</text>
</comment>
<gene>
    <name evidence="2" type="ORF">SCD92_04735</name>
</gene>
<proteinExistence type="predicted"/>
<dbReference type="EMBL" id="JAXAFO010000005">
    <property type="protein sequence ID" value="MDX6848654.1"/>
    <property type="molecule type" value="Genomic_DNA"/>
</dbReference>
<protein>
    <recommendedName>
        <fullName evidence="4">Protein BatD</fullName>
    </recommendedName>
</protein>
<accession>A0ABU4RUU8</accession>